<comment type="caution">
    <text evidence="1">The sequence shown here is derived from an EMBL/GenBank/DDBJ whole genome shotgun (WGS) entry which is preliminary data.</text>
</comment>
<organism evidence="1 2">
    <name type="scientific">Araneus ventricosus</name>
    <name type="common">Orbweaver spider</name>
    <name type="synonym">Epeira ventricosa</name>
    <dbReference type="NCBI Taxonomy" id="182803"/>
    <lineage>
        <taxon>Eukaryota</taxon>
        <taxon>Metazoa</taxon>
        <taxon>Ecdysozoa</taxon>
        <taxon>Arthropoda</taxon>
        <taxon>Chelicerata</taxon>
        <taxon>Arachnida</taxon>
        <taxon>Araneae</taxon>
        <taxon>Araneomorphae</taxon>
        <taxon>Entelegynae</taxon>
        <taxon>Araneoidea</taxon>
        <taxon>Araneidae</taxon>
        <taxon>Araneus</taxon>
    </lineage>
</organism>
<evidence type="ECO:0008006" key="3">
    <source>
        <dbReference type="Google" id="ProtNLM"/>
    </source>
</evidence>
<keyword evidence="2" id="KW-1185">Reference proteome</keyword>
<evidence type="ECO:0000313" key="2">
    <source>
        <dbReference type="Proteomes" id="UP000499080"/>
    </source>
</evidence>
<reference evidence="1 2" key="1">
    <citation type="journal article" date="2019" name="Sci. Rep.">
        <title>Orb-weaving spider Araneus ventricosus genome elucidates the spidroin gene catalogue.</title>
        <authorList>
            <person name="Kono N."/>
            <person name="Nakamura H."/>
            <person name="Ohtoshi R."/>
            <person name="Moran D.A.P."/>
            <person name="Shinohara A."/>
            <person name="Yoshida Y."/>
            <person name="Fujiwara M."/>
            <person name="Mori M."/>
            <person name="Tomita M."/>
            <person name="Arakawa K."/>
        </authorList>
    </citation>
    <scope>NUCLEOTIDE SEQUENCE [LARGE SCALE GENOMIC DNA]</scope>
</reference>
<proteinExistence type="predicted"/>
<dbReference type="Proteomes" id="UP000499080">
    <property type="component" value="Unassembled WGS sequence"/>
</dbReference>
<sequence length="60" mass="6793">KNGSVENKARTAISAPREQRWFVKKITTNPTISAVKLTLEARKRFGKISHPETARNIEES</sequence>
<evidence type="ECO:0000313" key="1">
    <source>
        <dbReference type="EMBL" id="GBM61844.1"/>
    </source>
</evidence>
<feature type="non-terminal residue" evidence="1">
    <location>
        <position position="1"/>
    </location>
</feature>
<gene>
    <name evidence="1" type="ORF">AVEN_162280_1</name>
</gene>
<dbReference type="EMBL" id="BGPR01257628">
    <property type="protein sequence ID" value="GBM61844.1"/>
    <property type="molecule type" value="Genomic_DNA"/>
</dbReference>
<dbReference type="AlphaFoldDB" id="A0A4Y2HAQ7"/>
<protein>
    <recommendedName>
        <fullName evidence="3">DUF4817 domain-containing protein</fullName>
    </recommendedName>
</protein>
<accession>A0A4Y2HAQ7</accession>
<name>A0A4Y2HAQ7_ARAVE</name>